<dbReference type="PATRIC" id="fig|1393034.3.peg.928"/>
<evidence type="ECO:0000313" key="2">
    <source>
        <dbReference type="Proteomes" id="UP000070675"/>
    </source>
</evidence>
<proteinExistence type="predicted"/>
<dbReference type="AlphaFoldDB" id="A0A133XST2"/>
<reference evidence="2" key="1">
    <citation type="submission" date="2016-01" db="EMBL/GenBank/DDBJ databases">
        <authorList>
            <person name="Mitreva M."/>
            <person name="Pepin K.H."/>
            <person name="Mihindukulasuriya K.A."/>
            <person name="Fulton R."/>
            <person name="Fronick C."/>
            <person name="O'Laughlin M."/>
            <person name="Miner T."/>
            <person name="Herter B."/>
            <person name="Rosa B.A."/>
            <person name="Cordes M."/>
            <person name="Tomlinson C."/>
            <person name="Wollam A."/>
            <person name="Palsikar V.B."/>
            <person name="Mardis E.R."/>
            <person name="Wilson R.K."/>
        </authorList>
    </citation>
    <scope>NUCLEOTIDE SEQUENCE [LARGE SCALE GENOMIC DNA]</scope>
    <source>
        <strain evidence="2">DNF00019</strain>
    </source>
</reference>
<dbReference type="STRING" id="1393034.HMPREF3192_00964"/>
<comment type="caution">
    <text evidence="1">The sequence shown here is derived from an EMBL/GenBank/DDBJ whole genome shotgun (WGS) entry which is preliminary data.</text>
</comment>
<gene>
    <name evidence="1" type="ORF">HMPREF3192_00964</name>
</gene>
<evidence type="ECO:0000313" key="1">
    <source>
        <dbReference type="EMBL" id="KXB33995.1"/>
    </source>
</evidence>
<accession>A0A133XST2</accession>
<dbReference type="Proteomes" id="UP000070675">
    <property type="component" value="Unassembled WGS sequence"/>
</dbReference>
<name>A0A133XST2_9ACTN</name>
<keyword evidence="2" id="KW-1185">Reference proteome</keyword>
<organism evidence="1 2">
    <name type="scientific">Atopobium deltae</name>
    <dbReference type="NCBI Taxonomy" id="1393034"/>
    <lineage>
        <taxon>Bacteria</taxon>
        <taxon>Bacillati</taxon>
        <taxon>Actinomycetota</taxon>
        <taxon>Coriobacteriia</taxon>
        <taxon>Coriobacteriales</taxon>
        <taxon>Atopobiaceae</taxon>
        <taxon>Atopobium</taxon>
    </lineage>
</organism>
<protein>
    <submittedName>
        <fullName evidence="1">Uncharacterized protein</fullName>
    </submittedName>
</protein>
<sequence length="46" mass="5171">MPSKADNPKNGKYSVVFLNGKRTITQRARRRQGRAGILLLFLAAQK</sequence>
<dbReference type="EMBL" id="LSCR01000026">
    <property type="protein sequence ID" value="KXB33995.1"/>
    <property type="molecule type" value="Genomic_DNA"/>
</dbReference>